<evidence type="ECO:0000256" key="1">
    <source>
        <dbReference type="SAM" id="SignalP"/>
    </source>
</evidence>
<dbReference type="InterPro" id="IPR014710">
    <property type="entry name" value="RmlC-like_jellyroll"/>
</dbReference>
<comment type="caution">
    <text evidence="2">The sequence shown here is derived from an EMBL/GenBank/DDBJ whole genome shotgun (WGS) entry which is preliminary data.</text>
</comment>
<evidence type="ECO:0000313" key="3">
    <source>
        <dbReference type="Proteomes" id="UP000445000"/>
    </source>
</evidence>
<sequence>MVRRAISLSVACTVFGFAAGIYAASGPQMIVTPIEGAVFKPMDPARPGSPEVAILRGDPANGPSSMLMKFGKGEGRMHVHSSDYDLVVVKGQMKHWQPGETAATAKLLGPGSYWFQPGNQTHVDSCLSDECLMYVQWGGKQDSRAAGAN</sequence>
<dbReference type="InterPro" id="IPR028013">
    <property type="entry name" value="DUF4437"/>
</dbReference>
<dbReference type="SUPFAM" id="SSF51182">
    <property type="entry name" value="RmlC-like cupins"/>
    <property type="match status" value="1"/>
</dbReference>
<evidence type="ECO:0000313" key="2">
    <source>
        <dbReference type="EMBL" id="GFE80733.1"/>
    </source>
</evidence>
<reference evidence="3" key="1">
    <citation type="submission" date="2020-01" db="EMBL/GenBank/DDBJ databases">
        <title>'Steroidobacter agaridevorans' sp. nov., agar-degrading bacteria isolated from rhizosphere soils.</title>
        <authorList>
            <person name="Ikenaga M."/>
            <person name="Kataoka M."/>
            <person name="Murouchi A."/>
            <person name="Katsuragi S."/>
            <person name="Sakai M."/>
        </authorList>
    </citation>
    <scope>NUCLEOTIDE SEQUENCE [LARGE SCALE GENOMIC DNA]</scope>
    <source>
        <strain evidence="3">YU21-B</strain>
    </source>
</reference>
<dbReference type="Gene3D" id="2.60.120.10">
    <property type="entry name" value="Jelly Rolls"/>
    <property type="match status" value="1"/>
</dbReference>
<dbReference type="Pfam" id="PF14499">
    <property type="entry name" value="DUF4437"/>
    <property type="match status" value="1"/>
</dbReference>
<organism evidence="2 3">
    <name type="scientific">Steroidobacter agaridevorans</name>
    <dbReference type="NCBI Taxonomy" id="2695856"/>
    <lineage>
        <taxon>Bacteria</taxon>
        <taxon>Pseudomonadati</taxon>
        <taxon>Pseudomonadota</taxon>
        <taxon>Gammaproteobacteria</taxon>
        <taxon>Steroidobacterales</taxon>
        <taxon>Steroidobacteraceae</taxon>
        <taxon>Steroidobacter</taxon>
    </lineage>
</organism>
<proteinExistence type="predicted"/>
<dbReference type="Proteomes" id="UP000445000">
    <property type="component" value="Unassembled WGS sequence"/>
</dbReference>
<accession>A0A829YCQ8</accession>
<protein>
    <recommendedName>
        <fullName evidence="4">DUF4437 domain-containing protein</fullName>
    </recommendedName>
</protein>
<evidence type="ECO:0008006" key="4">
    <source>
        <dbReference type="Google" id="ProtNLM"/>
    </source>
</evidence>
<name>A0A829YCQ8_9GAMM</name>
<feature type="chain" id="PRO_5032983228" description="DUF4437 domain-containing protein" evidence="1">
    <location>
        <begin position="24"/>
        <end position="149"/>
    </location>
</feature>
<dbReference type="InterPro" id="IPR011051">
    <property type="entry name" value="RmlC_Cupin_sf"/>
</dbReference>
<keyword evidence="1" id="KW-0732">Signal</keyword>
<feature type="signal peptide" evidence="1">
    <location>
        <begin position="1"/>
        <end position="23"/>
    </location>
</feature>
<dbReference type="EMBL" id="BLJN01000002">
    <property type="protein sequence ID" value="GFE80733.1"/>
    <property type="molecule type" value="Genomic_DNA"/>
</dbReference>
<keyword evidence="3" id="KW-1185">Reference proteome</keyword>
<gene>
    <name evidence="2" type="ORF">GCM10011487_27330</name>
</gene>
<dbReference type="RefSeq" id="WP_161812380.1">
    <property type="nucleotide sequence ID" value="NZ_BLJN01000002.1"/>
</dbReference>
<dbReference type="AlphaFoldDB" id="A0A829YCQ8"/>